<feature type="chain" id="PRO_5040253241" evidence="3">
    <location>
        <begin position="22"/>
        <end position="83"/>
    </location>
</feature>
<evidence type="ECO:0000256" key="2">
    <source>
        <dbReference type="SAM" id="Phobius"/>
    </source>
</evidence>
<evidence type="ECO:0000313" key="5">
    <source>
        <dbReference type="Proteomes" id="UP001142489"/>
    </source>
</evidence>
<dbReference type="AlphaFoldDB" id="A0A9Q0XEH2"/>
<name>A0A9Q0XEH2_9SAUR</name>
<keyword evidence="2" id="KW-0472">Membrane</keyword>
<dbReference type="EMBL" id="JAPFRF010000016">
    <property type="protein sequence ID" value="KAJ7309869.1"/>
    <property type="molecule type" value="Genomic_DNA"/>
</dbReference>
<keyword evidence="2" id="KW-0812">Transmembrane</keyword>
<proteinExistence type="predicted"/>
<accession>A0A9Q0XEH2</accession>
<dbReference type="Proteomes" id="UP001142489">
    <property type="component" value="Unassembled WGS sequence"/>
</dbReference>
<feature type="signal peptide" evidence="3">
    <location>
        <begin position="1"/>
        <end position="21"/>
    </location>
</feature>
<dbReference type="OrthoDB" id="8887570at2759"/>
<keyword evidence="3" id="KW-0732">Signal</keyword>
<keyword evidence="2" id="KW-1133">Transmembrane helix</keyword>
<protein>
    <submittedName>
        <fullName evidence="4">Uncharacterized protein</fullName>
    </submittedName>
</protein>
<keyword evidence="5" id="KW-1185">Reference proteome</keyword>
<evidence type="ECO:0000313" key="4">
    <source>
        <dbReference type="EMBL" id="KAJ7309869.1"/>
    </source>
</evidence>
<evidence type="ECO:0000256" key="3">
    <source>
        <dbReference type="SAM" id="SignalP"/>
    </source>
</evidence>
<reference evidence="4" key="1">
    <citation type="journal article" date="2023" name="DNA Res.">
        <title>Chromosome-level genome assembly of Phrynocephalus forsythii using third-generation DNA sequencing and Hi-C analysis.</title>
        <authorList>
            <person name="Qi Y."/>
            <person name="Zhao W."/>
            <person name="Zhao Y."/>
            <person name="Niu C."/>
            <person name="Cao S."/>
            <person name="Zhang Y."/>
        </authorList>
    </citation>
    <scope>NUCLEOTIDE SEQUENCE</scope>
    <source>
        <tissue evidence="4">Muscle</tissue>
    </source>
</reference>
<comment type="caution">
    <text evidence="4">The sequence shown here is derived from an EMBL/GenBank/DDBJ whole genome shotgun (WGS) entry which is preliminary data.</text>
</comment>
<gene>
    <name evidence="4" type="ORF">JRQ81_007943</name>
</gene>
<evidence type="ECO:0000256" key="1">
    <source>
        <dbReference type="SAM" id="MobiDB-lite"/>
    </source>
</evidence>
<feature type="region of interest" description="Disordered" evidence="1">
    <location>
        <begin position="20"/>
        <end position="43"/>
    </location>
</feature>
<sequence>MLLLGLMMMMMMMGLLPPREGGASAAGPEKEDQEAEGRPPMEPSRPYAVLKAQNLVLMGSVFSLLLVAMILMAVCVYKPLRRR</sequence>
<feature type="transmembrane region" description="Helical" evidence="2">
    <location>
        <begin position="55"/>
        <end position="77"/>
    </location>
</feature>
<organism evidence="4 5">
    <name type="scientific">Phrynocephalus forsythii</name>
    <dbReference type="NCBI Taxonomy" id="171643"/>
    <lineage>
        <taxon>Eukaryota</taxon>
        <taxon>Metazoa</taxon>
        <taxon>Chordata</taxon>
        <taxon>Craniata</taxon>
        <taxon>Vertebrata</taxon>
        <taxon>Euteleostomi</taxon>
        <taxon>Lepidosauria</taxon>
        <taxon>Squamata</taxon>
        <taxon>Bifurcata</taxon>
        <taxon>Unidentata</taxon>
        <taxon>Episquamata</taxon>
        <taxon>Toxicofera</taxon>
        <taxon>Iguania</taxon>
        <taxon>Acrodonta</taxon>
        <taxon>Agamidae</taxon>
        <taxon>Agaminae</taxon>
        <taxon>Phrynocephalus</taxon>
    </lineage>
</organism>